<dbReference type="InterPro" id="IPR001672">
    <property type="entry name" value="G6P_Isomerase"/>
</dbReference>
<reference evidence="11 12" key="1">
    <citation type="submission" date="2020-11" db="EMBL/GenBank/DDBJ databases">
        <title>Kefir isolates.</title>
        <authorList>
            <person name="Marcisauskas S."/>
            <person name="Kim Y."/>
            <person name="Blasche S."/>
        </authorList>
    </citation>
    <scope>NUCLEOTIDE SEQUENCE [LARGE SCALE GENOMIC DNA]</scope>
    <source>
        <strain evidence="11 12">KR</strain>
    </source>
</reference>
<evidence type="ECO:0000256" key="6">
    <source>
        <dbReference type="ARBA" id="ARBA00023152"/>
    </source>
</evidence>
<dbReference type="EC" id="5.3.1.9" evidence="3 10"/>
<dbReference type="GO" id="GO:0051156">
    <property type="term" value="P:glucose 6-phosphate metabolic process"/>
    <property type="evidence" value="ECO:0007669"/>
    <property type="project" value="TreeGrafter"/>
</dbReference>
<dbReference type="InterPro" id="IPR046348">
    <property type="entry name" value="SIS_dom_sf"/>
</dbReference>
<dbReference type="Pfam" id="PF00342">
    <property type="entry name" value="PGI"/>
    <property type="match status" value="1"/>
</dbReference>
<dbReference type="CDD" id="cd05015">
    <property type="entry name" value="SIS_PGI_1"/>
    <property type="match status" value="1"/>
</dbReference>
<dbReference type="CDD" id="cd05016">
    <property type="entry name" value="SIS_PGI_2"/>
    <property type="match status" value="1"/>
</dbReference>
<evidence type="ECO:0000256" key="9">
    <source>
        <dbReference type="ARBA" id="ARBA00029321"/>
    </source>
</evidence>
<dbReference type="SUPFAM" id="SSF53697">
    <property type="entry name" value="SIS domain"/>
    <property type="match status" value="1"/>
</dbReference>
<comment type="similarity">
    <text evidence="2 10">Belongs to the GPI family.</text>
</comment>
<comment type="catalytic activity">
    <reaction evidence="9 10">
        <text>alpha-D-glucose 6-phosphate = beta-D-fructose 6-phosphate</text>
        <dbReference type="Rhea" id="RHEA:11816"/>
        <dbReference type="ChEBI" id="CHEBI:57634"/>
        <dbReference type="ChEBI" id="CHEBI:58225"/>
        <dbReference type="EC" id="5.3.1.9"/>
    </reaction>
</comment>
<name>A0A9P6W1J2_RHOMI</name>
<dbReference type="InterPro" id="IPR023096">
    <property type="entry name" value="G6P_Isomerase_C"/>
</dbReference>
<dbReference type="OrthoDB" id="5831190at2759"/>
<dbReference type="PANTHER" id="PTHR11469">
    <property type="entry name" value="GLUCOSE-6-PHOSPHATE ISOMERASE"/>
    <property type="match status" value="1"/>
</dbReference>
<dbReference type="GO" id="GO:0006096">
    <property type="term" value="P:glycolytic process"/>
    <property type="evidence" value="ECO:0007669"/>
    <property type="project" value="UniProtKB-KW"/>
</dbReference>
<proteinExistence type="inferred from homology"/>
<dbReference type="PANTHER" id="PTHR11469:SF1">
    <property type="entry name" value="GLUCOSE-6-PHOSPHATE ISOMERASE"/>
    <property type="match status" value="1"/>
</dbReference>
<evidence type="ECO:0000256" key="8">
    <source>
        <dbReference type="ARBA" id="ARBA00024178"/>
    </source>
</evidence>
<evidence type="ECO:0000256" key="2">
    <source>
        <dbReference type="ARBA" id="ARBA00006604"/>
    </source>
</evidence>
<dbReference type="FunFam" id="3.40.50.10490:FF:000004">
    <property type="entry name" value="Glucose-6-phosphate isomerase"/>
    <property type="match status" value="1"/>
</dbReference>
<dbReference type="InterPro" id="IPR035482">
    <property type="entry name" value="SIS_PGI_2"/>
</dbReference>
<dbReference type="GO" id="GO:0004347">
    <property type="term" value="F:glucose-6-phosphate isomerase activity"/>
    <property type="evidence" value="ECO:0007669"/>
    <property type="project" value="UniProtKB-EC"/>
</dbReference>
<protein>
    <recommendedName>
        <fullName evidence="4 10">Glucose-6-phosphate isomerase</fullName>
        <ecNumber evidence="3 10">5.3.1.9</ecNumber>
    </recommendedName>
</protein>
<evidence type="ECO:0000256" key="1">
    <source>
        <dbReference type="ARBA" id="ARBA00004926"/>
    </source>
</evidence>
<comment type="caution">
    <text evidence="11">The sequence shown here is derived from an EMBL/GenBank/DDBJ whole genome shotgun (WGS) entry which is preliminary data.</text>
</comment>
<accession>A0A9P6W1J2</accession>
<dbReference type="GO" id="GO:0048029">
    <property type="term" value="F:monosaccharide binding"/>
    <property type="evidence" value="ECO:0007669"/>
    <property type="project" value="TreeGrafter"/>
</dbReference>
<dbReference type="PROSITE" id="PS51463">
    <property type="entry name" value="P_GLUCOSE_ISOMERASE_3"/>
    <property type="match status" value="1"/>
</dbReference>
<gene>
    <name evidence="11" type="primary">PGI1</name>
    <name evidence="11" type="ORF">C6P46_004739</name>
</gene>
<dbReference type="EMBL" id="PUHQ01000047">
    <property type="protein sequence ID" value="KAG0660109.1"/>
    <property type="molecule type" value="Genomic_DNA"/>
</dbReference>
<keyword evidence="6 10" id="KW-0324">Glycolysis</keyword>
<dbReference type="Proteomes" id="UP000777482">
    <property type="component" value="Unassembled WGS sequence"/>
</dbReference>
<sequence length="619" mass="68813">MPSSRRGPLAFSLHSLAPPPKPALENHVWKARNWSVYTLAIQDHRLVLSLEEGSPATPALDSANFGHPDSAVSPRAYDYPAWAKLQKLYDADHTKLVLKDLFAADPKRFEKFSREYNSPNKDVHILLDFSKNLINDDVFSTLIELAKEGGVEKARDEMFAGKHINTSEDRAVLHVALRNIGNEFKINEAGADEVQGVLDRMATFSNQIRSGEWKGYTGKPIDTIVNIGIGGSDLGPVMVTEALKPYGKEGLTCHFVSNVDGTHIAEVTKACNPETTLFIIASKTFTTQETITNAESAKEWFLKSAGDEKHVAKHFCALSTNKKAVEAFGINADVMFPFWEWVGGRYSLWSAIGLSIMLFIGPDNFNELLAGAHEMDKHFLETKLEDNLPVLLALLGIWYNDFYGAQTHALLPYDQYMHKFADYFQQGDMESNGKFVTKDGRRVTYQTGPIIWGQSGTNGQHAFYQLIHQGTKLIPADFLAPIETQNPIRGGLHHRILLSNFFAQPEALAFGKSEEEVAKELGEQASNEALLKSKVFEGNRPTNSILFQKLTPKTLGSLIVMYEHKIFVQGCIWGINSFDQMGLGKVLAKAILGQLEDASKVQGHDSSTTGLIKHYINRL</sequence>
<evidence type="ECO:0000256" key="5">
    <source>
        <dbReference type="ARBA" id="ARBA00022432"/>
    </source>
</evidence>
<evidence type="ECO:0000256" key="3">
    <source>
        <dbReference type="ARBA" id="ARBA00011952"/>
    </source>
</evidence>
<comment type="pathway">
    <text evidence="1 10">Carbohydrate degradation; glycolysis; D-glyceraldehyde 3-phosphate and glycerone phosphate from D-glucose: step 2/4.</text>
</comment>
<evidence type="ECO:0000256" key="4">
    <source>
        <dbReference type="ARBA" id="ARBA00018388"/>
    </source>
</evidence>
<dbReference type="AlphaFoldDB" id="A0A9P6W1J2"/>
<evidence type="ECO:0000313" key="11">
    <source>
        <dbReference type="EMBL" id="KAG0660109.1"/>
    </source>
</evidence>
<keyword evidence="12" id="KW-1185">Reference proteome</keyword>
<evidence type="ECO:0000256" key="7">
    <source>
        <dbReference type="ARBA" id="ARBA00023235"/>
    </source>
</evidence>
<dbReference type="PROSITE" id="PS00765">
    <property type="entry name" value="P_GLUCOSE_ISOMERASE_1"/>
    <property type="match status" value="1"/>
</dbReference>
<dbReference type="GO" id="GO:0097367">
    <property type="term" value="F:carbohydrate derivative binding"/>
    <property type="evidence" value="ECO:0007669"/>
    <property type="project" value="InterPro"/>
</dbReference>
<comment type="function">
    <text evidence="8">In the cytoplasm, catalyzes the conversion of glucose-6-phosphate to fructose-6-phosphate, the second step in glycolysis, and the reverse reaction during gluconeogenesis.</text>
</comment>
<dbReference type="GO" id="GO:0006094">
    <property type="term" value="P:gluconeogenesis"/>
    <property type="evidence" value="ECO:0007669"/>
    <property type="project" value="UniProtKB-KW"/>
</dbReference>
<keyword evidence="5 10" id="KW-0312">Gluconeogenesis</keyword>
<dbReference type="PRINTS" id="PR00662">
    <property type="entry name" value="G6PISOMERASE"/>
</dbReference>
<dbReference type="NCBIfam" id="NF001211">
    <property type="entry name" value="PRK00179.1"/>
    <property type="match status" value="1"/>
</dbReference>
<organism evidence="11 12">
    <name type="scientific">Rhodotorula mucilaginosa</name>
    <name type="common">Yeast</name>
    <name type="synonym">Rhodotorula rubra</name>
    <dbReference type="NCBI Taxonomy" id="5537"/>
    <lineage>
        <taxon>Eukaryota</taxon>
        <taxon>Fungi</taxon>
        <taxon>Dikarya</taxon>
        <taxon>Basidiomycota</taxon>
        <taxon>Pucciniomycotina</taxon>
        <taxon>Microbotryomycetes</taxon>
        <taxon>Sporidiobolales</taxon>
        <taxon>Sporidiobolaceae</taxon>
        <taxon>Rhodotorula</taxon>
    </lineage>
</organism>
<evidence type="ECO:0000256" key="10">
    <source>
        <dbReference type="RuleBase" id="RU000612"/>
    </source>
</evidence>
<dbReference type="HAMAP" id="MF_00473">
    <property type="entry name" value="G6P_isomerase"/>
    <property type="match status" value="1"/>
</dbReference>
<evidence type="ECO:0000313" key="12">
    <source>
        <dbReference type="Proteomes" id="UP000777482"/>
    </source>
</evidence>
<dbReference type="Gene3D" id="3.40.50.10490">
    <property type="entry name" value="Glucose-6-phosphate isomerase like protein, domain 1"/>
    <property type="match status" value="2"/>
</dbReference>
<dbReference type="Gene3D" id="1.10.1390.10">
    <property type="match status" value="1"/>
</dbReference>
<dbReference type="InterPro" id="IPR018189">
    <property type="entry name" value="Phosphoglucose_isomerase_CS"/>
</dbReference>
<dbReference type="InterPro" id="IPR035476">
    <property type="entry name" value="SIS_PGI_1"/>
</dbReference>
<keyword evidence="7 10" id="KW-0413">Isomerase</keyword>
<dbReference type="GO" id="GO:0005829">
    <property type="term" value="C:cytosol"/>
    <property type="evidence" value="ECO:0007669"/>
    <property type="project" value="TreeGrafter"/>
</dbReference>